<proteinExistence type="predicted"/>
<organism evidence="1">
    <name type="scientific">invertebrate metagenome</name>
    <dbReference type="NCBI Taxonomy" id="1711999"/>
    <lineage>
        <taxon>unclassified sequences</taxon>
        <taxon>metagenomes</taxon>
        <taxon>organismal metagenomes</taxon>
    </lineage>
</organism>
<evidence type="ECO:0000313" key="1">
    <source>
        <dbReference type="EMBL" id="PJE77359.1"/>
    </source>
</evidence>
<reference evidence="1" key="1">
    <citation type="journal article" date="2017" name="Appl. Environ. Microbiol.">
        <title>Molecular characterization of an Endozoicomonas-like organism causing infection in king scallop Pecten maximus L.</title>
        <authorList>
            <person name="Cano I."/>
            <person name="van Aerle R."/>
            <person name="Ross S."/>
            <person name="Verner-Jeffreys D.W."/>
            <person name="Paley R.K."/>
            <person name="Rimmer G."/>
            <person name="Ryder D."/>
            <person name="Hooper P."/>
            <person name="Stone D."/>
            <person name="Feist S.W."/>
        </authorList>
    </citation>
    <scope>NUCLEOTIDE SEQUENCE</scope>
</reference>
<sequence>MGKHIKKRGGRKIIIPYLEGVTKKSQPSGEILECPNPRQASGWTFKNLPLRLRFLCHTLKVGKDSISLLKTQ</sequence>
<protein>
    <submittedName>
        <fullName evidence="1">Uncharacterized protein</fullName>
    </submittedName>
</protein>
<comment type="caution">
    <text evidence="1">The sequence shown here is derived from an EMBL/GenBank/DDBJ whole genome shotgun (WGS) entry which is preliminary data.</text>
</comment>
<accession>A0A2H9T2B8</accession>
<name>A0A2H9T2B8_9ZZZZ</name>
<gene>
    <name evidence="1" type="ORF">CI610_03719</name>
</gene>
<dbReference type="AlphaFoldDB" id="A0A2H9T2B8"/>
<dbReference type="EMBL" id="NSIT01000708">
    <property type="protein sequence ID" value="PJE77359.1"/>
    <property type="molecule type" value="Genomic_DNA"/>
</dbReference>